<keyword evidence="2" id="KW-1185">Reference proteome</keyword>
<dbReference type="Proteomes" id="UP001454036">
    <property type="component" value="Unassembled WGS sequence"/>
</dbReference>
<accession>A0AAV3RUY8</accession>
<comment type="caution">
    <text evidence="1">The sequence shown here is derived from an EMBL/GenBank/DDBJ whole genome shotgun (WGS) entry which is preliminary data.</text>
</comment>
<evidence type="ECO:0008006" key="3">
    <source>
        <dbReference type="Google" id="ProtNLM"/>
    </source>
</evidence>
<protein>
    <recommendedName>
        <fullName evidence="3">Endonuclease/exonuclease/phosphatase domain-containing protein</fullName>
    </recommendedName>
</protein>
<reference evidence="1 2" key="1">
    <citation type="submission" date="2024-01" db="EMBL/GenBank/DDBJ databases">
        <title>The complete chloroplast genome sequence of Lithospermum erythrorhizon: insights into the phylogenetic relationship among Boraginaceae species and the maternal lineages of purple gromwells.</title>
        <authorList>
            <person name="Okada T."/>
            <person name="Watanabe K."/>
        </authorList>
    </citation>
    <scope>NUCLEOTIDE SEQUENCE [LARGE SCALE GENOMIC DNA]</scope>
</reference>
<sequence length="160" mass="17910">MSGLPDFYLSTVYGANIYGDRGALWRSLVDNMVVGVPWVIAGDFNIFKDPAHFQGGRLPENVAMEEFKNCIDALDVTELVGHGQDPVKVEGVIVQFYKDLFTSKGPLSKEQADVIRRTITTRVPVEDWAHHKAADGKNEGNIAWSHFSVSISFYSWEVFD</sequence>
<dbReference type="AlphaFoldDB" id="A0AAV3RUY8"/>
<evidence type="ECO:0000313" key="1">
    <source>
        <dbReference type="EMBL" id="GAA0185214.1"/>
    </source>
</evidence>
<dbReference type="EMBL" id="BAABME010012524">
    <property type="protein sequence ID" value="GAA0185214.1"/>
    <property type="molecule type" value="Genomic_DNA"/>
</dbReference>
<gene>
    <name evidence="1" type="ORF">LIER_32502</name>
</gene>
<organism evidence="1 2">
    <name type="scientific">Lithospermum erythrorhizon</name>
    <name type="common">Purple gromwell</name>
    <name type="synonym">Lithospermum officinale var. erythrorhizon</name>
    <dbReference type="NCBI Taxonomy" id="34254"/>
    <lineage>
        <taxon>Eukaryota</taxon>
        <taxon>Viridiplantae</taxon>
        <taxon>Streptophyta</taxon>
        <taxon>Embryophyta</taxon>
        <taxon>Tracheophyta</taxon>
        <taxon>Spermatophyta</taxon>
        <taxon>Magnoliopsida</taxon>
        <taxon>eudicotyledons</taxon>
        <taxon>Gunneridae</taxon>
        <taxon>Pentapetalae</taxon>
        <taxon>asterids</taxon>
        <taxon>lamiids</taxon>
        <taxon>Boraginales</taxon>
        <taxon>Boraginaceae</taxon>
        <taxon>Boraginoideae</taxon>
        <taxon>Lithospermeae</taxon>
        <taxon>Lithospermum</taxon>
    </lineage>
</organism>
<evidence type="ECO:0000313" key="2">
    <source>
        <dbReference type="Proteomes" id="UP001454036"/>
    </source>
</evidence>
<proteinExistence type="predicted"/>
<name>A0AAV3RUY8_LITER</name>